<accession>A0AAD5H1X5</accession>
<feature type="region of interest" description="Disordered" evidence="5">
    <location>
        <begin position="360"/>
        <end position="383"/>
    </location>
</feature>
<feature type="signal peptide" evidence="7">
    <location>
        <begin position="1"/>
        <end position="16"/>
    </location>
</feature>
<feature type="chain" id="PRO_5041926433" description="Integral membrane bound transporter domain-containing protein" evidence="7">
    <location>
        <begin position="17"/>
        <end position="675"/>
    </location>
</feature>
<sequence>MGLLLMVSFFEADVYAAPRRLRAGAYKRATTQAAAAETCLSLALRWAAASRRPLDRGLCRQLAPQLRAMQVAVAGLCEALAGAVEQRAPASTAVVAALEQLERRRQELSAAAAATASTPAAAVSFALVRGVLYLAATKAAPRGRLRRLLLDWAGGRVALVPALHMLLTFGAAGALVVCKAAFSGLGYTSYWVAFTVNSIFERSAGRIRQRAANRILGTALGAAWSCATIGVVLGVNGGSWQNRPAKFAALVVMSALWAAFIGLNRQRSSTFSYAWSVAMVAFCVIVLEEFRATASPWLDAAWRMASVCIGIGIEGTITSCVFPVTTADLELDQLLRALGCLASLGQRVAASQAGAGGACSSPSPAAQAAEKDSGGALPEGDGDKEVREQAGLAATAEAAEAGLVAPQPAAAAAAPLLGQARATPAEPHAQLQALAGKAKKHAGKLLALSTESVQGPMPAFARTQRRHQPTAAAVAALLHIVDSLLLATYSEELKEARRAAAGSGGASPKDAAGLPRASRHLALAVGAQFAESVHCLRLVLTRQLPLAEALPAMRALDRQLHQLAAAAGLELQPLLRPAGAALVQLPRGGGGSAKLGEPAPTISSAATLLPLAAAMLSAVPQLHKLYLSAVQAVLPEEAVAAAAVAELAEQATGSWRVMADVQQAALAASLQSEAS</sequence>
<evidence type="ECO:0000256" key="7">
    <source>
        <dbReference type="SAM" id="SignalP"/>
    </source>
</evidence>
<dbReference type="Proteomes" id="UP001205105">
    <property type="component" value="Unassembled WGS sequence"/>
</dbReference>
<keyword evidence="2 6" id="KW-0812">Transmembrane</keyword>
<feature type="transmembrane region" description="Helical" evidence="6">
    <location>
        <begin position="270"/>
        <end position="287"/>
    </location>
</feature>
<dbReference type="PANTHER" id="PTHR31086">
    <property type="entry name" value="ALUMINUM-ACTIVATED MALATE TRANSPORTER 10"/>
    <property type="match status" value="1"/>
</dbReference>
<feature type="domain" description="Integral membrane bound transporter" evidence="8">
    <location>
        <begin position="188"/>
        <end position="313"/>
    </location>
</feature>
<evidence type="ECO:0000256" key="4">
    <source>
        <dbReference type="ARBA" id="ARBA00023136"/>
    </source>
</evidence>
<proteinExistence type="predicted"/>
<protein>
    <recommendedName>
        <fullName evidence="8">Integral membrane bound transporter domain-containing protein</fullName>
    </recommendedName>
</protein>
<gene>
    <name evidence="9" type="ORF">COHA_005125</name>
</gene>
<feature type="transmembrane region" description="Helical" evidence="6">
    <location>
        <begin position="247"/>
        <end position="263"/>
    </location>
</feature>
<evidence type="ECO:0000256" key="3">
    <source>
        <dbReference type="ARBA" id="ARBA00022989"/>
    </source>
</evidence>
<feature type="transmembrane region" description="Helical" evidence="6">
    <location>
        <begin position="173"/>
        <end position="194"/>
    </location>
</feature>
<evidence type="ECO:0000256" key="2">
    <source>
        <dbReference type="ARBA" id="ARBA00022692"/>
    </source>
</evidence>
<evidence type="ECO:0000256" key="1">
    <source>
        <dbReference type="ARBA" id="ARBA00004141"/>
    </source>
</evidence>
<evidence type="ECO:0000256" key="5">
    <source>
        <dbReference type="SAM" id="MobiDB-lite"/>
    </source>
</evidence>
<dbReference type="AlphaFoldDB" id="A0AAD5H1X5"/>
<keyword evidence="3 6" id="KW-1133">Transmembrane helix</keyword>
<keyword evidence="7" id="KW-0732">Signal</keyword>
<keyword evidence="10" id="KW-1185">Reference proteome</keyword>
<comment type="subcellular location">
    <subcellularLocation>
        <location evidence="1">Membrane</location>
        <topology evidence="1">Multi-pass membrane protein</topology>
    </subcellularLocation>
</comment>
<name>A0AAD5H1X5_9CHLO</name>
<organism evidence="9 10">
    <name type="scientific">Chlorella ohadii</name>
    <dbReference type="NCBI Taxonomy" id="2649997"/>
    <lineage>
        <taxon>Eukaryota</taxon>
        <taxon>Viridiplantae</taxon>
        <taxon>Chlorophyta</taxon>
        <taxon>core chlorophytes</taxon>
        <taxon>Trebouxiophyceae</taxon>
        <taxon>Chlorellales</taxon>
        <taxon>Chlorellaceae</taxon>
        <taxon>Chlorella clade</taxon>
        <taxon>Chlorella</taxon>
    </lineage>
</organism>
<evidence type="ECO:0000313" key="10">
    <source>
        <dbReference type="Proteomes" id="UP001205105"/>
    </source>
</evidence>
<evidence type="ECO:0000256" key="6">
    <source>
        <dbReference type="SAM" id="Phobius"/>
    </source>
</evidence>
<dbReference type="GO" id="GO:0016020">
    <property type="term" value="C:membrane"/>
    <property type="evidence" value="ECO:0007669"/>
    <property type="project" value="UniProtKB-SubCell"/>
</dbReference>
<dbReference type="InterPro" id="IPR049453">
    <property type="entry name" value="Memb_transporter_dom"/>
</dbReference>
<keyword evidence="4 6" id="KW-0472">Membrane</keyword>
<dbReference type="EMBL" id="JADXDR010000067">
    <property type="protein sequence ID" value="KAI7841159.1"/>
    <property type="molecule type" value="Genomic_DNA"/>
</dbReference>
<dbReference type="Pfam" id="PF13515">
    <property type="entry name" value="FUSC_2"/>
    <property type="match status" value="1"/>
</dbReference>
<evidence type="ECO:0000313" key="9">
    <source>
        <dbReference type="EMBL" id="KAI7841159.1"/>
    </source>
</evidence>
<feature type="transmembrane region" description="Helical" evidence="6">
    <location>
        <begin position="215"/>
        <end position="235"/>
    </location>
</feature>
<evidence type="ECO:0000259" key="8">
    <source>
        <dbReference type="Pfam" id="PF13515"/>
    </source>
</evidence>
<reference evidence="9" key="1">
    <citation type="submission" date="2020-11" db="EMBL/GenBank/DDBJ databases">
        <title>Chlorella ohadii genome sequencing and assembly.</title>
        <authorList>
            <person name="Murik O."/>
            <person name="Treves H."/>
            <person name="Kedem I."/>
            <person name="Shotland Y."/>
            <person name="Kaplan A."/>
        </authorList>
    </citation>
    <scope>NUCLEOTIDE SEQUENCE</scope>
    <source>
        <strain evidence="9">1</strain>
    </source>
</reference>
<comment type="caution">
    <text evidence="9">The sequence shown here is derived from an EMBL/GenBank/DDBJ whole genome shotgun (WGS) entry which is preliminary data.</text>
</comment>